<name>A0ACD3AJ45_9AGAR</name>
<reference evidence="1 2" key="1">
    <citation type="journal article" date="2019" name="Nat. Ecol. Evol.">
        <title>Megaphylogeny resolves global patterns of mushroom evolution.</title>
        <authorList>
            <person name="Varga T."/>
            <person name="Krizsan K."/>
            <person name="Foldi C."/>
            <person name="Dima B."/>
            <person name="Sanchez-Garcia M."/>
            <person name="Sanchez-Ramirez S."/>
            <person name="Szollosi G.J."/>
            <person name="Szarkandi J.G."/>
            <person name="Papp V."/>
            <person name="Albert L."/>
            <person name="Andreopoulos W."/>
            <person name="Angelini C."/>
            <person name="Antonin V."/>
            <person name="Barry K.W."/>
            <person name="Bougher N.L."/>
            <person name="Buchanan P."/>
            <person name="Buyck B."/>
            <person name="Bense V."/>
            <person name="Catcheside P."/>
            <person name="Chovatia M."/>
            <person name="Cooper J."/>
            <person name="Damon W."/>
            <person name="Desjardin D."/>
            <person name="Finy P."/>
            <person name="Geml J."/>
            <person name="Haridas S."/>
            <person name="Hughes K."/>
            <person name="Justo A."/>
            <person name="Karasinski D."/>
            <person name="Kautmanova I."/>
            <person name="Kiss B."/>
            <person name="Kocsube S."/>
            <person name="Kotiranta H."/>
            <person name="LaButti K.M."/>
            <person name="Lechner B.E."/>
            <person name="Liimatainen K."/>
            <person name="Lipzen A."/>
            <person name="Lukacs Z."/>
            <person name="Mihaltcheva S."/>
            <person name="Morgado L.N."/>
            <person name="Niskanen T."/>
            <person name="Noordeloos M.E."/>
            <person name="Ohm R.A."/>
            <person name="Ortiz-Santana B."/>
            <person name="Ovrebo C."/>
            <person name="Racz N."/>
            <person name="Riley R."/>
            <person name="Savchenko A."/>
            <person name="Shiryaev A."/>
            <person name="Soop K."/>
            <person name="Spirin V."/>
            <person name="Szebenyi C."/>
            <person name="Tomsovsky M."/>
            <person name="Tulloss R.E."/>
            <person name="Uehling J."/>
            <person name="Grigoriev I.V."/>
            <person name="Vagvolgyi C."/>
            <person name="Papp T."/>
            <person name="Martin F.M."/>
            <person name="Miettinen O."/>
            <person name="Hibbett D.S."/>
            <person name="Nagy L.G."/>
        </authorList>
    </citation>
    <scope>NUCLEOTIDE SEQUENCE [LARGE SCALE GENOMIC DNA]</scope>
    <source>
        <strain evidence="1 2">NL-1719</strain>
    </source>
</reference>
<protein>
    <submittedName>
        <fullName evidence="1">Uncharacterized protein</fullName>
    </submittedName>
</protein>
<evidence type="ECO:0000313" key="1">
    <source>
        <dbReference type="EMBL" id="TFK65607.1"/>
    </source>
</evidence>
<keyword evidence="2" id="KW-1185">Reference proteome</keyword>
<dbReference type="EMBL" id="ML208431">
    <property type="protein sequence ID" value="TFK65607.1"/>
    <property type="molecule type" value="Genomic_DNA"/>
</dbReference>
<organism evidence="1 2">
    <name type="scientific">Pluteus cervinus</name>
    <dbReference type="NCBI Taxonomy" id="181527"/>
    <lineage>
        <taxon>Eukaryota</taxon>
        <taxon>Fungi</taxon>
        <taxon>Dikarya</taxon>
        <taxon>Basidiomycota</taxon>
        <taxon>Agaricomycotina</taxon>
        <taxon>Agaricomycetes</taxon>
        <taxon>Agaricomycetidae</taxon>
        <taxon>Agaricales</taxon>
        <taxon>Pluteineae</taxon>
        <taxon>Pluteaceae</taxon>
        <taxon>Pluteus</taxon>
    </lineage>
</organism>
<evidence type="ECO:0000313" key="2">
    <source>
        <dbReference type="Proteomes" id="UP000308600"/>
    </source>
</evidence>
<sequence length="436" mass="47927">MDQDSFRQLLQAPRAAGSKPPVYGSQKSKKEEKKPKTIDASQPAFKPRKVKNNADAKYRDRAAERRTGGPNDFAEAEALLEEFERQTNKAEIEEKRKYLGGDSEHSILVKGLDMALLEQNKARAAAADDNDEDLEKAYLEASVQKKKTKADLLRELKDKRTNEQQTVASAEDKKDGLEAGKTQGKFKPIGFKPIGGPVEEKSKKKRTKAEGKDGERKKKKRKVDAEGTTAQESSAAGPSSTTTNQEPTKTTKPPPSEPEPVDEDFDIFAGAGDYEGLDLGDDDADDDEPMRAASPRRSRSPGEIDEPSTSTNNQRRQWIPLDDGEQQHPPPTPSAPSKSQATPPPHTLEEGEEEDEEPIRLQPLASSALPSIKDLLALNEAAEADEKRRKRKEKKKKGGGGGGGDGEGKKLDAEAKAERDYKRLKSYTDKKDKKAS</sequence>
<dbReference type="Proteomes" id="UP000308600">
    <property type="component" value="Unassembled WGS sequence"/>
</dbReference>
<proteinExistence type="predicted"/>
<accession>A0ACD3AJ45</accession>
<gene>
    <name evidence="1" type="ORF">BDN72DRAFT_962412</name>
</gene>